<feature type="transmembrane region" description="Helical" evidence="6">
    <location>
        <begin position="331"/>
        <end position="353"/>
    </location>
</feature>
<dbReference type="AlphaFoldDB" id="A0A846LP19"/>
<feature type="transmembrane region" description="Helical" evidence="6">
    <location>
        <begin position="394"/>
        <end position="416"/>
    </location>
</feature>
<feature type="transmembrane region" description="Helical" evidence="6">
    <location>
        <begin position="428"/>
        <end position="445"/>
    </location>
</feature>
<dbReference type="GO" id="GO:0022857">
    <property type="term" value="F:transmembrane transporter activity"/>
    <property type="evidence" value="ECO:0007669"/>
    <property type="project" value="InterPro"/>
</dbReference>
<feature type="transmembrane region" description="Helical" evidence="6">
    <location>
        <begin position="201"/>
        <end position="223"/>
    </location>
</feature>
<evidence type="ECO:0000256" key="6">
    <source>
        <dbReference type="SAM" id="Phobius"/>
    </source>
</evidence>
<keyword evidence="4 6" id="KW-1133">Transmembrane helix</keyword>
<accession>A0A846LP19</accession>
<feature type="transmembrane region" description="Helical" evidence="6">
    <location>
        <begin position="23"/>
        <end position="45"/>
    </location>
</feature>
<feature type="transmembrane region" description="Helical" evidence="6">
    <location>
        <begin position="94"/>
        <end position="115"/>
    </location>
</feature>
<feature type="transmembrane region" description="Helical" evidence="6">
    <location>
        <begin position="365"/>
        <end position="387"/>
    </location>
</feature>
<dbReference type="RefSeq" id="WP_208382843.1">
    <property type="nucleotide sequence ID" value="NZ_BAABJU010000005.1"/>
</dbReference>
<protein>
    <submittedName>
        <fullName evidence="7">Amino acid permease</fullName>
    </submittedName>
    <submittedName>
        <fullName evidence="8">Amino acid transporter</fullName>
    </submittedName>
</protein>
<feature type="transmembrane region" description="Helical" evidence="6">
    <location>
        <begin position="121"/>
        <end position="146"/>
    </location>
</feature>
<dbReference type="Gene3D" id="1.20.1740.10">
    <property type="entry name" value="Amino acid/polyamine transporter I"/>
    <property type="match status" value="1"/>
</dbReference>
<evidence type="ECO:0000256" key="4">
    <source>
        <dbReference type="ARBA" id="ARBA00022989"/>
    </source>
</evidence>
<reference evidence="7" key="4">
    <citation type="submission" date="2024-05" db="EMBL/GenBank/DDBJ databases">
        <authorList>
            <person name="Sun Q."/>
            <person name="Zhou Y."/>
        </authorList>
    </citation>
    <scope>NUCLEOTIDE SEQUENCE</scope>
    <source>
        <strain evidence="7">CGMCC 4.5581</strain>
    </source>
</reference>
<reference evidence="10" key="2">
    <citation type="journal article" date="2019" name="Int. J. Syst. Evol. Microbiol.">
        <title>The Global Catalogue of Microorganisms (GCM) 10K type strain sequencing project: providing services to taxonomists for standard genome sequencing and annotation.</title>
        <authorList>
            <consortium name="The Broad Institute Genomics Platform"/>
            <consortium name="The Broad Institute Genome Sequencing Center for Infectious Disease"/>
            <person name="Wu L."/>
            <person name="Ma J."/>
        </authorList>
    </citation>
    <scope>NUCLEOTIDE SEQUENCE [LARGE SCALE GENOMIC DNA]</scope>
    <source>
        <strain evidence="10">CGMCC 4.5581</strain>
    </source>
</reference>
<evidence type="ECO:0000313" key="9">
    <source>
        <dbReference type="Proteomes" id="UP000552836"/>
    </source>
</evidence>
<evidence type="ECO:0000256" key="2">
    <source>
        <dbReference type="ARBA" id="ARBA00022475"/>
    </source>
</evidence>
<keyword evidence="3 6" id="KW-0812">Transmembrane</keyword>
<dbReference type="InterPro" id="IPR002293">
    <property type="entry name" value="AA/rel_permease1"/>
</dbReference>
<dbReference type="Proteomes" id="UP000648663">
    <property type="component" value="Unassembled WGS sequence"/>
</dbReference>
<keyword evidence="2" id="KW-1003">Cell membrane</keyword>
<dbReference type="EMBL" id="JAAMPA010000001">
    <property type="protein sequence ID" value="NIH68224.1"/>
    <property type="molecule type" value="Genomic_DNA"/>
</dbReference>
<feature type="transmembrane region" description="Helical" evidence="6">
    <location>
        <begin position="158"/>
        <end position="181"/>
    </location>
</feature>
<name>A0A846LP19_9ACTN</name>
<feature type="transmembrane region" description="Helical" evidence="6">
    <location>
        <begin position="51"/>
        <end position="74"/>
    </location>
</feature>
<dbReference type="Proteomes" id="UP000552836">
    <property type="component" value="Unassembled WGS sequence"/>
</dbReference>
<reference evidence="7" key="1">
    <citation type="journal article" date="2014" name="Int. J. Syst. Evol. Microbiol.">
        <title>Complete genome of a new Firmicutes species belonging to the dominant human colonic microbiota ('Ruminococcus bicirculans') reveals two chromosomes and a selective capacity to utilize plant glucans.</title>
        <authorList>
            <consortium name="NISC Comparative Sequencing Program"/>
            <person name="Wegmann U."/>
            <person name="Louis P."/>
            <person name="Goesmann A."/>
            <person name="Henrissat B."/>
            <person name="Duncan S.H."/>
            <person name="Flint H.J."/>
        </authorList>
    </citation>
    <scope>NUCLEOTIDE SEQUENCE</scope>
    <source>
        <strain evidence="7">CGMCC 4.5581</strain>
    </source>
</reference>
<gene>
    <name evidence="8" type="ORF">FB380_002670</name>
    <name evidence="7" type="ORF">GCM10011589_39470</name>
</gene>
<dbReference type="Pfam" id="PF13520">
    <property type="entry name" value="AA_permease_2"/>
    <property type="match status" value="1"/>
</dbReference>
<keyword evidence="5 6" id="KW-0472">Membrane</keyword>
<organism evidence="8 9">
    <name type="scientific">Modestobacter marinus</name>
    <dbReference type="NCBI Taxonomy" id="477641"/>
    <lineage>
        <taxon>Bacteria</taxon>
        <taxon>Bacillati</taxon>
        <taxon>Actinomycetota</taxon>
        <taxon>Actinomycetes</taxon>
        <taxon>Geodermatophilales</taxon>
        <taxon>Geodermatophilaceae</taxon>
        <taxon>Modestobacter</taxon>
    </lineage>
</organism>
<evidence type="ECO:0000313" key="7">
    <source>
        <dbReference type="EMBL" id="GGL79428.1"/>
    </source>
</evidence>
<dbReference type="PANTHER" id="PTHR42770:SF16">
    <property type="entry name" value="AMINO ACID PERMEASE"/>
    <property type="match status" value="1"/>
</dbReference>
<evidence type="ECO:0000313" key="10">
    <source>
        <dbReference type="Proteomes" id="UP000648663"/>
    </source>
</evidence>
<keyword evidence="10" id="KW-1185">Reference proteome</keyword>
<comment type="caution">
    <text evidence="8">The sequence shown here is derived from an EMBL/GenBank/DDBJ whole genome shotgun (WGS) entry which is preliminary data.</text>
</comment>
<evidence type="ECO:0000313" key="8">
    <source>
        <dbReference type="EMBL" id="NIH68224.1"/>
    </source>
</evidence>
<evidence type="ECO:0000256" key="5">
    <source>
        <dbReference type="ARBA" id="ARBA00023136"/>
    </source>
</evidence>
<dbReference type="InterPro" id="IPR050367">
    <property type="entry name" value="APC_superfamily"/>
</dbReference>
<reference evidence="8 9" key="3">
    <citation type="submission" date="2020-02" db="EMBL/GenBank/DDBJ databases">
        <title>Sequencing the genomes of 1000 actinobacteria strains.</title>
        <authorList>
            <person name="Klenk H.-P."/>
        </authorList>
    </citation>
    <scope>NUCLEOTIDE SEQUENCE [LARGE SCALE GENOMIC DNA]</scope>
    <source>
        <strain evidence="8 9">DSM 45201</strain>
    </source>
</reference>
<feature type="transmembrane region" description="Helical" evidence="6">
    <location>
        <begin position="290"/>
        <end position="310"/>
    </location>
</feature>
<evidence type="ECO:0000256" key="1">
    <source>
        <dbReference type="ARBA" id="ARBA00004651"/>
    </source>
</evidence>
<comment type="subcellular location">
    <subcellularLocation>
        <location evidence="1">Cell membrane</location>
        <topology evidence="1">Multi-pass membrane protein</topology>
    </subcellularLocation>
</comment>
<sequence length="474" mass="48147">MTRLAHVSPVAGLHRRRLSFPEVLAQSVSALAPSAAMVTVPAIVLVDAGRATLPVLAAATVLVLLVGWCVSLFAQRLAAVGGLYTYTAQGLGPLPAVVGGWSLAIGYAAVAMSALVGCGLYLAALLGLPSSAVALLVLLVGGLAGWCTVRGIQLSARLALALEVVSIAVALVVLAVLLLRLDGDPGTAAPLVDGEVRWGGIAIGVVLGVTAFMGFESAGVLGVEAQRPLLAVPRAVLWTPAVAGALLLIGAVAQVVLLRRAPLEVLTGPVPVSSLAADIGGLVRLLDAGIAASFFACVTGSVNALARVLFSMGREGVLPASLGRTHSRLGTPFVALLLSLPLVVAVPFVALMAGAGGRSVLTGTITVSAFGYVLAYVLVCVAAPAFLRRIGELTVWPVAVGLGAAGLWLLVLLVALGGESWQGGRTMSVVYLGSLLPGVGWALWLRFRRPRRLSRVGVYDEPTVASVLPGSLAA</sequence>
<dbReference type="GO" id="GO:0005886">
    <property type="term" value="C:plasma membrane"/>
    <property type="evidence" value="ECO:0007669"/>
    <property type="project" value="UniProtKB-SubCell"/>
</dbReference>
<feature type="transmembrane region" description="Helical" evidence="6">
    <location>
        <begin position="235"/>
        <end position="257"/>
    </location>
</feature>
<proteinExistence type="predicted"/>
<dbReference type="PANTHER" id="PTHR42770">
    <property type="entry name" value="AMINO ACID TRANSPORTER-RELATED"/>
    <property type="match status" value="1"/>
</dbReference>
<evidence type="ECO:0000256" key="3">
    <source>
        <dbReference type="ARBA" id="ARBA00022692"/>
    </source>
</evidence>
<dbReference type="PIRSF" id="PIRSF006060">
    <property type="entry name" value="AA_transporter"/>
    <property type="match status" value="1"/>
</dbReference>
<dbReference type="EMBL" id="BMMI01000008">
    <property type="protein sequence ID" value="GGL79428.1"/>
    <property type="molecule type" value="Genomic_DNA"/>
</dbReference>